<dbReference type="Gene3D" id="2.160.20.10">
    <property type="entry name" value="Single-stranded right-handed beta-helix, Pectin lyase-like"/>
    <property type="match status" value="1"/>
</dbReference>
<comment type="similarity">
    <text evidence="5 19">Belongs to the multicopper oxidase family.</text>
</comment>
<evidence type="ECO:0000256" key="10">
    <source>
        <dbReference type="ARBA" id="ARBA00022801"/>
    </source>
</evidence>
<dbReference type="InterPro" id="IPR011707">
    <property type="entry name" value="Cu-oxidase-like_N"/>
</dbReference>
<dbReference type="OrthoDB" id="2121828at2759"/>
<dbReference type="PANTHER" id="PTHR11709:SF452">
    <property type="entry name" value="LACCASE-2"/>
    <property type="match status" value="1"/>
</dbReference>
<dbReference type="GO" id="GO:0046274">
    <property type="term" value="P:lignin catabolic process"/>
    <property type="evidence" value="ECO:0007669"/>
    <property type="project" value="UniProtKB-KW"/>
</dbReference>
<keyword evidence="8 19" id="KW-0479">Metal-binding</keyword>
<dbReference type="InterPro" id="IPR011050">
    <property type="entry name" value="Pectin_lyase_fold/virulence"/>
</dbReference>
<feature type="domain" description="Plastocyanin-like" evidence="23">
    <location>
        <begin position="308"/>
        <end position="422"/>
    </location>
</feature>
<comment type="catalytic activity">
    <reaction evidence="16">
        <text>[(1-&gt;4)-alpha-D-galacturonosyl methyl ester](n) + n H2O = [(1-&gt;4)-alpha-D-galacturonosyl](n) + n methanol + n H(+)</text>
        <dbReference type="Rhea" id="RHEA:22380"/>
        <dbReference type="Rhea" id="RHEA-COMP:14570"/>
        <dbReference type="Rhea" id="RHEA-COMP:14573"/>
        <dbReference type="ChEBI" id="CHEBI:15377"/>
        <dbReference type="ChEBI" id="CHEBI:15378"/>
        <dbReference type="ChEBI" id="CHEBI:17790"/>
        <dbReference type="ChEBI" id="CHEBI:140522"/>
        <dbReference type="ChEBI" id="CHEBI:140523"/>
        <dbReference type="EC" id="3.1.1.11"/>
    </reaction>
</comment>
<dbReference type="Proteomes" id="UP000187203">
    <property type="component" value="Unassembled WGS sequence"/>
</dbReference>
<evidence type="ECO:0000259" key="20">
    <source>
        <dbReference type="Pfam" id="PF00394"/>
    </source>
</evidence>
<comment type="subcellular location">
    <subcellularLocation>
        <location evidence="2 19">Secreted</location>
        <location evidence="2 19">Extracellular space</location>
        <location evidence="2 19">Apoplast</location>
    </subcellularLocation>
</comment>
<dbReference type="CDD" id="cd13875">
    <property type="entry name" value="CuRO_2_LCC_plant"/>
    <property type="match status" value="1"/>
</dbReference>
<keyword evidence="12 19" id="KW-0186">Copper</keyword>
<proteinExistence type="inferred from homology"/>
<dbReference type="Pfam" id="PF07731">
    <property type="entry name" value="Cu-oxidase_2"/>
    <property type="match status" value="1"/>
</dbReference>
<evidence type="ECO:0000256" key="19">
    <source>
        <dbReference type="RuleBase" id="RU361119"/>
    </source>
</evidence>
<dbReference type="PROSITE" id="PS00503">
    <property type="entry name" value="PECTINESTERASE_2"/>
    <property type="match status" value="1"/>
</dbReference>
<evidence type="ECO:0000256" key="13">
    <source>
        <dbReference type="ARBA" id="ARBA00023085"/>
    </source>
</evidence>
<dbReference type="GO" id="GO:0042545">
    <property type="term" value="P:cell wall modification"/>
    <property type="evidence" value="ECO:0007669"/>
    <property type="project" value="InterPro"/>
</dbReference>
<keyword evidence="9 19" id="KW-0677">Repeat</keyword>
<evidence type="ECO:0000313" key="25">
    <source>
        <dbReference type="Proteomes" id="UP000187203"/>
    </source>
</evidence>
<dbReference type="FunFam" id="2.160.20.10:FF:000013">
    <property type="entry name" value="Pectinesterase"/>
    <property type="match status" value="1"/>
</dbReference>
<keyword evidence="11 19" id="KW-0560">Oxidoreductase</keyword>
<reference evidence="25" key="1">
    <citation type="submission" date="2013-09" db="EMBL/GenBank/DDBJ databases">
        <title>Corchorus olitorius genome sequencing.</title>
        <authorList>
            <person name="Alam M."/>
            <person name="Haque M.S."/>
            <person name="Islam M.S."/>
            <person name="Emdad E.M."/>
            <person name="Islam M.M."/>
            <person name="Ahmed B."/>
            <person name="Halim A."/>
            <person name="Hossen Q.M.M."/>
            <person name="Hossain M.Z."/>
            <person name="Ahmed R."/>
            <person name="Khan M.M."/>
            <person name="Islam R."/>
            <person name="Rashid M.M."/>
            <person name="Khan S.A."/>
            <person name="Rahman M.S."/>
            <person name="Alam M."/>
            <person name="Yahiya A.S."/>
            <person name="Khan M.S."/>
            <person name="Azam M.S."/>
            <person name="Haque T."/>
            <person name="Lashkar M.Z.H."/>
            <person name="Akhand A.I."/>
            <person name="Morshed G."/>
            <person name="Roy S."/>
            <person name="Uddin K.S."/>
            <person name="Rabeya T."/>
            <person name="Hossain A.S."/>
            <person name="Chowdhury A."/>
            <person name="Snigdha A.R."/>
            <person name="Mortoza M.S."/>
            <person name="Matin S.A."/>
            <person name="Hoque S.M.E."/>
            <person name="Islam M.K."/>
            <person name="Roy D.K."/>
            <person name="Haider R."/>
            <person name="Moosa M.M."/>
            <person name="Elias S.M."/>
            <person name="Hasan A.M."/>
            <person name="Jahan S."/>
            <person name="Shafiuddin M."/>
            <person name="Mahmood N."/>
            <person name="Shommy N.S."/>
        </authorList>
    </citation>
    <scope>NUCLEOTIDE SEQUENCE [LARGE SCALE GENOMIC DNA]</scope>
    <source>
        <strain evidence="25">cv. O-4</strain>
    </source>
</reference>
<dbReference type="STRING" id="93759.A0A1R3HZE3"/>
<evidence type="ECO:0000256" key="3">
    <source>
        <dbReference type="ARBA" id="ARBA00005184"/>
    </source>
</evidence>
<dbReference type="GO" id="GO:0030599">
    <property type="term" value="F:pectinesterase activity"/>
    <property type="evidence" value="ECO:0007669"/>
    <property type="project" value="UniProtKB-EC"/>
</dbReference>
<evidence type="ECO:0000256" key="4">
    <source>
        <dbReference type="ARBA" id="ARBA00008891"/>
    </source>
</evidence>
<comment type="similarity">
    <text evidence="4">Belongs to the pectinesterase family.</text>
</comment>
<keyword evidence="15 19" id="KW-0439">Lignin degradation</keyword>
<keyword evidence="6 19" id="KW-0052">Apoplast</keyword>
<evidence type="ECO:0000256" key="6">
    <source>
        <dbReference type="ARBA" id="ARBA00022523"/>
    </source>
</evidence>
<dbReference type="InterPro" id="IPR017761">
    <property type="entry name" value="Laccase"/>
</dbReference>
<evidence type="ECO:0000256" key="2">
    <source>
        <dbReference type="ARBA" id="ARBA00004271"/>
    </source>
</evidence>
<evidence type="ECO:0000256" key="12">
    <source>
        <dbReference type="ARBA" id="ARBA00023008"/>
    </source>
</evidence>
<dbReference type="Pfam" id="PF07732">
    <property type="entry name" value="Cu-oxidase_3"/>
    <property type="match status" value="1"/>
</dbReference>
<gene>
    <name evidence="24" type="ORF">COLO4_25947</name>
</gene>
<dbReference type="InterPro" id="IPR001117">
    <property type="entry name" value="Cu-oxidase_2nd"/>
</dbReference>
<keyword evidence="13" id="KW-0063">Aspartyl esterase</keyword>
<dbReference type="InterPro" id="IPR000070">
    <property type="entry name" value="Pectinesterase_cat"/>
</dbReference>
<dbReference type="PANTHER" id="PTHR11709">
    <property type="entry name" value="MULTI-COPPER OXIDASE"/>
    <property type="match status" value="1"/>
</dbReference>
<keyword evidence="7 19" id="KW-0964">Secreted</keyword>
<evidence type="ECO:0000256" key="11">
    <source>
        <dbReference type="ARBA" id="ARBA00023002"/>
    </source>
</evidence>
<accession>A0A1R3HZE3</accession>
<evidence type="ECO:0000256" key="18">
    <source>
        <dbReference type="PROSITE-ProRule" id="PRU10040"/>
    </source>
</evidence>
<dbReference type="CDD" id="cd13849">
    <property type="entry name" value="CuRO_1_LCC_plant"/>
    <property type="match status" value="1"/>
</dbReference>
<comment type="pathway">
    <text evidence="3">Glycan metabolism; pectin degradation; 2-dehydro-3-deoxy-D-gluconate from pectin: step 1/5.</text>
</comment>
<dbReference type="InterPro" id="IPR034288">
    <property type="entry name" value="CuRO_1_LCC"/>
</dbReference>
<dbReference type="InterPro" id="IPR011706">
    <property type="entry name" value="Cu-oxidase_C"/>
</dbReference>
<evidence type="ECO:0000256" key="17">
    <source>
        <dbReference type="ARBA" id="ARBA00057335"/>
    </source>
</evidence>
<dbReference type="EC" id="1.10.3.2" evidence="19"/>
<protein>
    <recommendedName>
        <fullName evidence="19">Laccase</fullName>
        <ecNumber evidence="19">1.10.3.2</ecNumber>
    </recommendedName>
    <alternativeName>
        <fullName evidence="19">Benzenediol:oxygen oxidoreductase</fullName>
    </alternativeName>
    <alternativeName>
        <fullName evidence="19">Diphenol oxidase</fullName>
    </alternativeName>
    <alternativeName>
        <fullName evidence="19">Urishiol oxidase</fullName>
    </alternativeName>
</protein>
<dbReference type="SUPFAM" id="SSF49503">
    <property type="entry name" value="Cupredoxins"/>
    <property type="match status" value="3"/>
</dbReference>
<evidence type="ECO:0000256" key="16">
    <source>
        <dbReference type="ARBA" id="ARBA00047928"/>
    </source>
</evidence>
<dbReference type="Pfam" id="PF01095">
    <property type="entry name" value="Pectinesterase"/>
    <property type="match status" value="1"/>
</dbReference>
<evidence type="ECO:0000313" key="24">
    <source>
        <dbReference type="EMBL" id="OMO75649.1"/>
    </source>
</evidence>
<dbReference type="InterPro" id="IPR034285">
    <property type="entry name" value="CuRO_2_LCC"/>
</dbReference>
<dbReference type="AlphaFoldDB" id="A0A1R3HZE3"/>
<dbReference type="InterPro" id="IPR045087">
    <property type="entry name" value="Cu-oxidase_fam"/>
</dbReference>
<evidence type="ECO:0000256" key="14">
    <source>
        <dbReference type="ARBA" id="ARBA00023180"/>
    </source>
</evidence>
<dbReference type="InterPro" id="IPR033131">
    <property type="entry name" value="Pectinesterase_Asp_AS"/>
</dbReference>
<feature type="active site" evidence="18">
    <location>
        <position position="152"/>
    </location>
</feature>
<dbReference type="EMBL" id="AWUE01019189">
    <property type="protein sequence ID" value="OMO75649.1"/>
    <property type="molecule type" value="Genomic_DNA"/>
</dbReference>
<dbReference type="FunFam" id="2.60.40.420:FF:000062">
    <property type="entry name" value="Laccase"/>
    <property type="match status" value="1"/>
</dbReference>
<evidence type="ECO:0000256" key="9">
    <source>
        <dbReference type="ARBA" id="ARBA00022737"/>
    </source>
</evidence>
<dbReference type="GO" id="GO:0045490">
    <property type="term" value="P:pectin catabolic process"/>
    <property type="evidence" value="ECO:0007669"/>
    <property type="project" value="UniProtKB-UniPathway"/>
</dbReference>
<dbReference type="SUPFAM" id="SSF51126">
    <property type="entry name" value="Pectin lyase-like"/>
    <property type="match status" value="1"/>
</dbReference>
<dbReference type="GO" id="GO:0048046">
    <property type="term" value="C:apoplast"/>
    <property type="evidence" value="ECO:0007669"/>
    <property type="project" value="UniProtKB-SubCell"/>
</dbReference>
<organism evidence="24 25">
    <name type="scientific">Corchorus olitorius</name>
    <dbReference type="NCBI Taxonomy" id="93759"/>
    <lineage>
        <taxon>Eukaryota</taxon>
        <taxon>Viridiplantae</taxon>
        <taxon>Streptophyta</taxon>
        <taxon>Embryophyta</taxon>
        <taxon>Tracheophyta</taxon>
        <taxon>Spermatophyta</taxon>
        <taxon>Magnoliopsida</taxon>
        <taxon>eudicotyledons</taxon>
        <taxon>Gunneridae</taxon>
        <taxon>Pentapetalae</taxon>
        <taxon>rosids</taxon>
        <taxon>malvids</taxon>
        <taxon>Malvales</taxon>
        <taxon>Malvaceae</taxon>
        <taxon>Grewioideae</taxon>
        <taxon>Apeibeae</taxon>
        <taxon>Corchorus</taxon>
    </lineage>
</organism>
<evidence type="ECO:0000256" key="8">
    <source>
        <dbReference type="ARBA" id="ARBA00022723"/>
    </source>
</evidence>
<dbReference type="GO" id="GO:0005507">
    <property type="term" value="F:copper ion binding"/>
    <property type="evidence" value="ECO:0007669"/>
    <property type="project" value="InterPro"/>
</dbReference>
<evidence type="ECO:0000256" key="1">
    <source>
        <dbReference type="ARBA" id="ARBA00000349"/>
    </source>
</evidence>
<keyword evidence="25" id="KW-1185">Reference proteome</keyword>
<evidence type="ECO:0000256" key="15">
    <source>
        <dbReference type="ARBA" id="ARBA00023185"/>
    </source>
</evidence>
<evidence type="ECO:0000256" key="7">
    <source>
        <dbReference type="ARBA" id="ARBA00022525"/>
    </source>
</evidence>
<comment type="cofactor">
    <cofactor evidence="19">
        <name>Cu cation</name>
        <dbReference type="ChEBI" id="CHEBI:23378"/>
    </cofactor>
    <text evidence="19">Binds 4 Cu cations per monomer.</text>
</comment>
<comment type="function">
    <text evidence="17">Acts in the modification of cell walls via demethylesterification of cell wall pectin.</text>
</comment>
<sequence length="798" mass="87862">MDMSTAILVRVDQAGNGDFKKIQDAIDAVPSNNSQLYFIWVKPGTYREKIVVSADKPFITLSGTQASDTIITGSDSGEIFDSATFTVLASDFVGRYLTIQNTFGTAGKAVALRVSGDRAAFYGCRVLSYQDTLLDDAGKHYYSNCYIEGATDFIFGNAASLYERCHLHSLSTGNGSITAQHRDSESENTGFTFLGGKITGVGAAFLGRPWGVYSRVVYAFTYMSSVIVPQGWDDWQDPSKHSTVYYGEYKCYGPGADTSKRVQWSHRLSQEEAAPFLTKDMIGGRGWLRPAPTKFKRPSPSATNIASIQVKNVSRLCHAKPIVTVNGMFPGPTIYAREGDRVLINVTNHAQYNMSIHWHGLKQFRNGWADGPAYITQCPIQTGHSYTYDFNVTGQRGTLWWHAHILWLRATVYGAIVIMPKQGTPFPFPQPYQETNIILGEWWNNDVEEIVKQGNKLGLPPNASDAHTINGKPGPLFPCSEKHTFAMEVEQGKTYLLRIINAALNDELFFGIAGHNMTVVEIDAVYTKPFTTQAILIAPGQTTNVLVQANQAPSRYFMAARPFMDAPLTIDNKTATGILQYKGVPNTVLPILPQLPLPNDTAFALTYNAKLRSLNTPQFPANVPLKVDRHLFYTIGLGINPCPTCINGTQLTASLNNISFVMPTIGLLQAHYFNIKGVFRTDFPDRPPTPFNYTGAPLTANLVTNVGTRLSKIAFNSTVELVLQDTNLLTVESHPFHLHGYNFFVVGTGIGNFDPAKDPAKFNLVDPPERNTVGVPTGGWTAIRFRADNPGTSTRNSI</sequence>
<dbReference type="Pfam" id="PF00394">
    <property type="entry name" value="Cu-oxidase"/>
    <property type="match status" value="1"/>
</dbReference>
<comment type="function">
    <text evidence="19">Lignin degradation and detoxification of lignin-derived products.</text>
</comment>
<evidence type="ECO:0000259" key="23">
    <source>
        <dbReference type="Pfam" id="PF07732"/>
    </source>
</evidence>
<keyword evidence="14" id="KW-0325">Glycoprotein</keyword>
<dbReference type="UniPathway" id="UPA00545">
    <property type="reaction ID" value="UER00823"/>
</dbReference>
<feature type="domain" description="Pectinesterase catalytic" evidence="21">
    <location>
        <begin position="10"/>
        <end position="284"/>
    </location>
</feature>
<name>A0A1R3HZE3_9ROSI</name>
<keyword evidence="10" id="KW-0378">Hydrolase</keyword>
<feature type="domain" description="Plastocyanin-like" evidence="22">
    <location>
        <begin position="682"/>
        <end position="791"/>
    </location>
</feature>
<comment type="caution">
    <text evidence="24">The sequence shown here is derived from an EMBL/GenBank/DDBJ whole genome shotgun (WGS) entry which is preliminary data.</text>
</comment>
<dbReference type="NCBIfam" id="TIGR03389">
    <property type="entry name" value="laccase"/>
    <property type="match status" value="1"/>
</dbReference>
<dbReference type="InterPro" id="IPR012334">
    <property type="entry name" value="Pectin_lyas_fold"/>
</dbReference>
<dbReference type="FunFam" id="2.60.40.420:FF:000049">
    <property type="entry name" value="Laccase"/>
    <property type="match status" value="1"/>
</dbReference>
<comment type="catalytic activity">
    <reaction evidence="1 19">
        <text>4 hydroquinone + O2 = 4 benzosemiquinone + 2 H2O</text>
        <dbReference type="Rhea" id="RHEA:11276"/>
        <dbReference type="ChEBI" id="CHEBI:15377"/>
        <dbReference type="ChEBI" id="CHEBI:15379"/>
        <dbReference type="ChEBI" id="CHEBI:17594"/>
        <dbReference type="ChEBI" id="CHEBI:17977"/>
        <dbReference type="EC" id="1.10.3.2"/>
    </reaction>
</comment>
<dbReference type="Gene3D" id="2.60.40.420">
    <property type="entry name" value="Cupredoxins - blue copper proteins"/>
    <property type="match status" value="3"/>
</dbReference>
<dbReference type="InterPro" id="IPR008972">
    <property type="entry name" value="Cupredoxin"/>
</dbReference>
<feature type="domain" description="Plastocyanin-like" evidence="20">
    <location>
        <begin position="434"/>
        <end position="583"/>
    </location>
</feature>
<evidence type="ECO:0000256" key="5">
    <source>
        <dbReference type="ARBA" id="ARBA00010609"/>
    </source>
</evidence>
<evidence type="ECO:0000259" key="22">
    <source>
        <dbReference type="Pfam" id="PF07731"/>
    </source>
</evidence>
<dbReference type="GO" id="GO:0052716">
    <property type="term" value="F:hydroquinone:oxygen oxidoreductase activity"/>
    <property type="evidence" value="ECO:0007669"/>
    <property type="project" value="UniProtKB-EC"/>
</dbReference>
<evidence type="ECO:0000259" key="21">
    <source>
        <dbReference type="Pfam" id="PF01095"/>
    </source>
</evidence>